<dbReference type="Proteomes" id="UP000694864">
    <property type="component" value="Chromosome 18"/>
</dbReference>
<dbReference type="InterPro" id="IPR036691">
    <property type="entry name" value="Endo/exonu/phosph_ase_sf"/>
</dbReference>
<protein>
    <submittedName>
        <fullName evidence="3">Uncharacterized protein LOC104763006</fullName>
    </submittedName>
</protein>
<dbReference type="InterPro" id="IPR005135">
    <property type="entry name" value="Endo/exonuclease/phosphatase"/>
</dbReference>
<dbReference type="Gene3D" id="3.60.10.10">
    <property type="entry name" value="Endonuclease/exonuclease/phosphatase"/>
    <property type="match status" value="1"/>
</dbReference>
<dbReference type="SUPFAM" id="SSF56219">
    <property type="entry name" value="DNase I-like"/>
    <property type="match status" value="1"/>
</dbReference>
<reference evidence="3" key="2">
    <citation type="submission" date="2025-08" db="UniProtKB">
        <authorList>
            <consortium name="RefSeq"/>
        </authorList>
    </citation>
    <scope>IDENTIFICATION</scope>
    <source>
        <tissue evidence="3">Leaf</tissue>
    </source>
</reference>
<evidence type="ECO:0000259" key="1">
    <source>
        <dbReference type="Pfam" id="PF03372"/>
    </source>
</evidence>
<feature type="domain" description="Endonuclease/exonuclease/phosphatase" evidence="1">
    <location>
        <begin position="4"/>
        <end position="224"/>
    </location>
</feature>
<gene>
    <name evidence="3" type="primary">LOC104763006</name>
</gene>
<dbReference type="RefSeq" id="XP_010484733.1">
    <property type="nucleotide sequence ID" value="XM_010486431.1"/>
</dbReference>
<dbReference type="GeneID" id="104763006"/>
<reference evidence="2" key="1">
    <citation type="journal article" date="2014" name="Nat. Commun.">
        <title>The emerging biofuel crop Camelina sativa retains a highly undifferentiated hexaploid genome structure.</title>
        <authorList>
            <person name="Kagale S."/>
            <person name="Koh C."/>
            <person name="Nixon J."/>
            <person name="Bollina V."/>
            <person name="Clarke W.E."/>
            <person name="Tuteja R."/>
            <person name="Spillane C."/>
            <person name="Robinson S.J."/>
            <person name="Links M.G."/>
            <person name="Clarke C."/>
            <person name="Higgins E.E."/>
            <person name="Huebert T."/>
            <person name="Sharpe A.G."/>
            <person name="Parkin I.A."/>
        </authorList>
    </citation>
    <scope>NUCLEOTIDE SEQUENCE [LARGE SCALE GENOMIC DNA]</scope>
    <source>
        <strain evidence="2">cv. DH55</strain>
    </source>
</reference>
<name>A0ABM0XEI4_CAMSA</name>
<accession>A0ABM0XEI4</accession>
<organism evidence="2 3">
    <name type="scientific">Camelina sativa</name>
    <name type="common">False flax</name>
    <name type="synonym">Myagrum sativum</name>
    <dbReference type="NCBI Taxonomy" id="90675"/>
    <lineage>
        <taxon>Eukaryota</taxon>
        <taxon>Viridiplantae</taxon>
        <taxon>Streptophyta</taxon>
        <taxon>Embryophyta</taxon>
        <taxon>Tracheophyta</taxon>
        <taxon>Spermatophyta</taxon>
        <taxon>Magnoliopsida</taxon>
        <taxon>eudicotyledons</taxon>
        <taxon>Gunneridae</taxon>
        <taxon>Pentapetalae</taxon>
        <taxon>rosids</taxon>
        <taxon>malvids</taxon>
        <taxon>Brassicales</taxon>
        <taxon>Brassicaceae</taxon>
        <taxon>Camelineae</taxon>
        <taxon>Camelina</taxon>
    </lineage>
</organism>
<evidence type="ECO:0000313" key="3">
    <source>
        <dbReference type="RefSeq" id="XP_010484733.1"/>
    </source>
</evidence>
<dbReference type="PANTHER" id="PTHR33710:SF62">
    <property type="entry name" value="DUF4283 DOMAIN PROTEIN"/>
    <property type="match status" value="1"/>
</dbReference>
<keyword evidence="2" id="KW-1185">Reference proteome</keyword>
<dbReference type="Pfam" id="PF03372">
    <property type="entry name" value="Exo_endo_phos"/>
    <property type="match status" value="1"/>
</dbReference>
<proteinExistence type="predicted"/>
<dbReference type="PANTHER" id="PTHR33710">
    <property type="entry name" value="BNAC02G09200D PROTEIN"/>
    <property type="match status" value="1"/>
</dbReference>
<evidence type="ECO:0000313" key="2">
    <source>
        <dbReference type="Proteomes" id="UP000694864"/>
    </source>
</evidence>
<sequence length="271" mass="31280">MSILSWNCQGLGQSQDLVIPRLKELRKKHFPEILFLMETMQCRDRLNDIQCILGYDKLLTVDPIGKCGGLALMWKSSVQLNILYEDKHIIDAQVQFGASNFFLSCVYGDPDYSSSGMVWERLSRFGVGRRDRWCMIGDFNAILHNGEKIGGPRRRDNTFKPFAEMLEVCGMGELASSGNMFTWGGRRSDHWIQSRLDRAFGNKEWFLNFPAANQAFLDMRGSDHRPALVKLMESQEKYRGQFRFDRRFLNNKEVKKAIEKAWKPGLNGEGY</sequence>